<keyword evidence="1" id="KW-0472">Membrane</keyword>
<reference evidence="2 3" key="1">
    <citation type="submission" date="2017-02" db="EMBL/GenBank/DDBJ databases">
        <authorList>
            <person name="Peterson S.W."/>
        </authorList>
    </citation>
    <scope>NUCLEOTIDE SEQUENCE [LARGE SCALE GENOMIC DNA]</scope>
    <source>
        <strain evidence="2 3">ATCC 35992</strain>
    </source>
</reference>
<gene>
    <name evidence="2" type="ORF">SAMN02745111_01143</name>
</gene>
<name>A0A1T4VKV5_9FIRM</name>
<dbReference type="Proteomes" id="UP000190814">
    <property type="component" value="Unassembled WGS sequence"/>
</dbReference>
<keyword evidence="1" id="KW-0812">Transmembrane</keyword>
<sequence length="231" mass="26041">MKYEKNYRNQFFKDDNGPIDFKQMFNWDNLKKWSTGPKPPGTRLGKKVLKTFLIIFPLVLIETGAAFFTTNSAAFAVIIFMGLFFTMCGVLLLVTSIDMFVTTPKLCSEKVNALCIGHSYSTGNNDSTPGGGILICPVFQYEYEGREYTAYDAVYENHTVVPNVGGRVSISINPNDPEELVWYDKSGRKVFLWGFTIAAFAMGLFLIYVSFAQKDIRETKVSSGIEIEYKI</sequence>
<dbReference type="AlphaFoldDB" id="A0A1T4VKV5"/>
<proteinExistence type="predicted"/>
<keyword evidence="3" id="KW-1185">Reference proteome</keyword>
<accession>A0A1T4VKV5</accession>
<keyword evidence="1" id="KW-1133">Transmembrane helix</keyword>
<evidence type="ECO:0000313" key="2">
    <source>
        <dbReference type="EMBL" id="SKA65600.1"/>
    </source>
</evidence>
<evidence type="ECO:0008006" key="4">
    <source>
        <dbReference type="Google" id="ProtNLM"/>
    </source>
</evidence>
<feature type="transmembrane region" description="Helical" evidence="1">
    <location>
        <begin position="190"/>
        <end position="211"/>
    </location>
</feature>
<dbReference type="OrthoDB" id="1818684at2"/>
<organism evidence="2 3">
    <name type="scientific">Eubacterium uniforme</name>
    <dbReference type="NCBI Taxonomy" id="39495"/>
    <lineage>
        <taxon>Bacteria</taxon>
        <taxon>Bacillati</taxon>
        <taxon>Bacillota</taxon>
        <taxon>Clostridia</taxon>
        <taxon>Eubacteriales</taxon>
        <taxon>Eubacteriaceae</taxon>
        <taxon>Eubacterium</taxon>
    </lineage>
</organism>
<evidence type="ECO:0000313" key="3">
    <source>
        <dbReference type="Proteomes" id="UP000190814"/>
    </source>
</evidence>
<dbReference type="RefSeq" id="WP_078766012.1">
    <property type="nucleotide sequence ID" value="NZ_FUXZ01000006.1"/>
</dbReference>
<dbReference type="EMBL" id="FUXZ01000006">
    <property type="protein sequence ID" value="SKA65600.1"/>
    <property type="molecule type" value="Genomic_DNA"/>
</dbReference>
<feature type="transmembrane region" description="Helical" evidence="1">
    <location>
        <begin position="48"/>
        <end position="68"/>
    </location>
</feature>
<evidence type="ECO:0000256" key="1">
    <source>
        <dbReference type="SAM" id="Phobius"/>
    </source>
</evidence>
<protein>
    <recommendedName>
        <fullName evidence="4">DUF3592 domain-containing protein</fullName>
    </recommendedName>
</protein>
<feature type="transmembrane region" description="Helical" evidence="1">
    <location>
        <begin position="74"/>
        <end position="95"/>
    </location>
</feature>